<comment type="cofactor">
    <cofactor evidence="1">
        <name>pantetheine 4'-phosphate</name>
        <dbReference type="ChEBI" id="CHEBI:47942"/>
    </cofactor>
</comment>
<dbReference type="InterPro" id="IPR016036">
    <property type="entry name" value="Malonyl_transacylase_ACP-bd"/>
</dbReference>
<dbReference type="InterPro" id="IPR018201">
    <property type="entry name" value="Ketoacyl_synth_AS"/>
</dbReference>
<evidence type="ECO:0000256" key="6">
    <source>
        <dbReference type="ARBA" id="ARBA00023268"/>
    </source>
</evidence>
<dbReference type="InterPro" id="IPR032088">
    <property type="entry name" value="SAT"/>
</dbReference>
<dbReference type="Pfam" id="PF00109">
    <property type="entry name" value="ketoacyl-synt"/>
    <property type="match status" value="1"/>
</dbReference>
<feature type="domain" description="Ketosynthase family 3 (KS3)" evidence="10">
    <location>
        <begin position="374"/>
        <end position="806"/>
    </location>
</feature>
<dbReference type="PANTHER" id="PTHR43775:SF45">
    <property type="entry name" value="CONIDIAL PIGMENT POLYKETIDE SYNTHASE ALB1"/>
    <property type="match status" value="1"/>
</dbReference>
<dbReference type="SMART" id="SM00825">
    <property type="entry name" value="PKS_KS"/>
    <property type="match status" value="1"/>
</dbReference>
<feature type="active site" description="Proton donor; for dehydratase activity" evidence="7">
    <location>
        <position position="1510"/>
    </location>
</feature>
<evidence type="ECO:0000256" key="8">
    <source>
        <dbReference type="SAM" id="MobiDB-lite"/>
    </source>
</evidence>
<evidence type="ECO:0000313" key="13">
    <source>
        <dbReference type="Proteomes" id="UP000016924"/>
    </source>
</evidence>
<proteinExistence type="predicted"/>
<feature type="region of interest" description="C-terminal hotdog fold" evidence="7">
    <location>
        <begin position="1450"/>
        <end position="1597"/>
    </location>
</feature>
<feature type="active site" description="Proton acceptor; for dehydratase activity" evidence="7">
    <location>
        <position position="1321"/>
    </location>
</feature>
<organism evidence="12 13">
    <name type="scientific">Coniosporium apollinis (strain CBS 100218)</name>
    <name type="common">Rock-inhabiting black yeast</name>
    <dbReference type="NCBI Taxonomy" id="1168221"/>
    <lineage>
        <taxon>Eukaryota</taxon>
        <taxon>Fungi</taxon>
        <taxon>Dikarya</taxon>
        <taxon>Ascomycota</taxon>
        <taxon>Pezizomycotina</taxon>
        <taxon>Dothideomycetes</taxon>
        <taxon>Dothideomycetes incertae sedis</taxon>
        <taxon>Coniosporium</taxon>
    </lineage>
</organism>
<dbReference type="InterPro" id="IPR014031">
    <property type="entry name" value="Ketoacyl_synth_C"/>
</dbReference>
<dbReference type="Pfam" id="PF00975">
    <property type="entry name" value="Thioesterase"/>
    <property type="match status" value="1"/>
</dbReference>
<dbReference type="eggNOG" id="KOG1202">
    <property type="taxonomic scope" value="Eukaryota"/>
</dbReference>
<evidence type="ECO:0000256" key="3">
    <source>
        <dbReference type="ARBA" id="ARBA00022553"/>
    </source>
</evidence>
<dbReference type="InterPro" id="IPR020841">
    <property type="entry name" value="PKS_Beta-ketoAc_synthase_dom"/>
</dbReference>
<feature type="domain" description="PKS/mFAS DH" evidence="11">
    <location>
        <begin position="1289"/>
        <end position="1597"/>
    </location>
</feature>
<dbReference type="SMART" id="SM00827">
    <property type="entry name" value="PKS_AT"/>
    <property type="match status" value="1"/>
</dbReference>
<dbReference type="SUPFAM" id="SSF55048">
    <property type="entry name" value="Probable ACP-binding domain of malonyl-CoA ACP transacylase"/>
    <property type="match status" value="1"/>
</dbReference>
<keyword evidence="6" id="KW-0511">Multifunctional enzyme</keyword>
<feature type="region of interest" description="N-terminal hotdog fold" evidence="7">
    <location>
        <begin position="1289"/>
        <end position="1422"/>
    </location>
</feature>
<dbReference type="SUPFAM" id="SSF53901">
    <property type="entry name" value="Thiolase-like"/>
    <property type="match status" value="1"/>
</dbReference>
<dbReference type="Pfam" id="PF16073">
    <property type="entry name" value="SAT"/>
    <property type="match status" value="1"/>
</dbReference>
<evidence type="ECO:0000256" key="4">
    <source>
        <dbReference type="ARBA" id="ARBA00022679"/>
    </source>
</evidence>
<dbReference type="InterPro" id="IPR050091">
    <property type="entry name" value="PKS_NRPS_Biosynth_Enz"/>
</dbReference>
<dbReference type="InterPro" id="IPR001227">
    <property type="entry name" value="Ac_transferase_dom_sf"/>
</dbReference>
<dbReference type="STRING" id="1168221.R7YU14"/>
<accession>R7YU14</accession>
<dbReference type="GeneID" id="19901892"/>
<evidence type="ECO:0000259" key="11">
    <source>
        <dbReference type="PROSITE" id="PS52019"/>
    </source>
</evidence>
<dbReference type="FunFam" id="1.10.1200.10:FF:000011">
    <property type="entry name" value="Sterigmatocystin biosynthesis polyketide synthase"/>
    <property type="match status" value="2"/>
</dbReference>
<feature type="region of interest" description="Disordered" evidence="8">
    <location>
        <begin position="1601"/>
        <end position="1642"/>
    </location>
</feature>
<dbReference type="Gene3D" id="3.10.129.110">
    <property type="entry name" value="Polyketide synthase dehydratase"/>
    <property type="match status" value="1"/>
</dbReference>
<protein>
    <recommendedName>
        <fullName evidence="14">Polyketide synthase</fullName>
    </recommendedName>
</protein>
<dbReference type="PROSITE" id="PS50075">
    <property type="entry name" value="CARRIER"/>
    <property type="match status" value="2"/>
</dbReference>
<name>R7YU14_CONA1</name>
<gene>
    <name evidence="12" type="ORF">W97_04581</name>
</gene>
<dbReference type="SUPFAM" id="SSF52151">
    <property type="entry name" value="FabD/lysophospholipase-like"/>
    <property type="match status" value="2"/>
</dbReference>
<evidence type="ECO:0008006" key="14">
    <source>
        <dbReference type="Google" id="ProtNLM"/>
    </source>
</evidence>
<evidence type="ECO:0000313" key="12">
    <source>
        <dbReference type="EMBL" id="EON65343.1"/>
    </source>
</evidence>
<dbReference type="GO" id="GO:0004312">
    <property type="term" value="F:fatty acid synthase activity"/>
    <property type="evidence" value="ECO:0007669"/>
    <property type="project" value="TreeGrafter"/>
</dbReference>
<dbReference type="InterPro" id="IPR049900">
    <property type="entry name" value="PKS_mFAS_DH"/>
</dbReference>
<keyword evidence="13" id="KW-1185">Reference proteome</keyword>
<dbReference type="Gene3D" id="3.40.50.1820">
    <property type="entry name" value="alpha/beta hydrolase"/>
    <property type="match status" value="1"/>
</dbReference>
<dbReference type="InterPro" id="IPR020806">
    <property type="entry name" value="PKS_PP-bd"/>
</dbReference>
<evidence type="ECO:0000259" key="9">
    <source>
        <dbReference type="PROSITE" id="PS50075"/>
    </source>
</evidence>
<dbReference type="InterPro" id="IPR014030">
    <property type="entry name" value="Ketoacyl_synth_N"/>
</dbReference>
<keyword evidence="4" id="KW-0808">Transferase</keyword>
<dbReference type="PANTHER" id="PTHR43775">
    <property type="entry name" value="FATTY ACID SYNTHASE"/>
    <property type="match status" value="1"/>
</dbReference>
<dbReference type="Proteomes" id="UP000016924">
    <property type="component" value="Unassembled WGS sequence"/>
</dbReference>
<evidence type="ECO:0000256" key="5">
    <source>
        <dbReference type="ARBA" id="ARBA00022737"/>
    </source>
</evidence>
<dbReference type="PROSITE" id="PS52019">
    <property type="entry name" value="PKS_MFAS_DH"/>
    <property type="match status" value="1"/>
</dbReference>
<dbReference type="HOGENOM" id="CLU_000022_6_0_1"/>
<dbReference type="Gene3D" id="3.40.366.10">
    <property type="entry name" value="Malonyl-Coenzyme A Acyl Carrier Protein, domain 2"/>
    <property type="match status" value="3"/>
</dbReference>
<dbReference type="InterPro" id="IPR009081">
    <property type="entry name" value="PP-bd_ACP"/>
</dbReference>
<dbReference type="Pfam" id="PF21089">
    <property type="entry name" value="PKS_DH_N"/>
    <property type="match status" value="1"/>
</dbReference>
<dbReference type="GO" id="GO:0044550">
    <property type="term" value="P:secondary metabolite biosynthetic process"/>
    <property type="evidence" value="ECO:0007669"/>
    <property type="project" value="UniProtKB-ARBA"/>
</dbReference>
<evidence type="ECO:0000256" key="2">
    <source>
        <dbReference type="ARBA" id="ARBA00022450"/>
    </source>
</evidence>
<dbReference type="InterPro" id="IPR042104">
    <property type="entry name" value="PKS_dehydratase_sf"/>
</dbReference>
<dbReference type="FunFam" id="3.40.366.10:FF:000002">
    <property type="entry name" value="Probable polyketide synthase 2"/>
    <property type="match status" value="1"/>
</dbReference>
<dbReference type="InterPro" id="IPR036736">
    <property type="entry name" value="ACP-like_sf"/>
</dbReference>
<dbReference type="InterPro" id="IPR049552">
    <property type="entry name" value="PKS_DH_N"/>
</dbReference>
<feature type="compositionally biased region" description="Low complexity" evidence="8">
    <location>
        <begin position="1605"/>
        <end position="1627"/>
    </location>
</feature>
<dbReference type="Gene3D" id="3.40.47.10">
    <property type="match status" value="1"/>
</dbReference>
<dbReference type="CDD" id="cd00833">
    <property type="entry name" value="PKS"/>
    <property type="match status" value="1"/>
</dbReference>
<dbReference type="NCBIfam" id="TIGR04532">
    <property type="entry name" value="PT_fungal_PKS"/>
    <property type="match status" value="1"/>
</dbReference>
<dbReference type="PROSITE" id="PS00012">
    <property type="entry name" value="PHOSPHOPANTETHEINE"/>
    <property type="match status" value="2"/>
</dbReference>
<dbReference type="Pfam" id="PF02801">
    <property type="entry name" value="Ketoacyl-synt_C"/>
    <property type="match status" value="1"/>
</dbReference>
<feature type="domain" description="Carrier" evidence="9">
    <location>
        <begin position="1654"/>
        <end position="1728"/>
    </location>
</feature>
<feature type="domain" description="Carrier" evidence="9">
    <location>
        <begin position="1782"/>
        <end position="1856"/>
    </location>
</feature>
<keyword evidence="3" id="KW-0597">Phosphoprotein</keyword>
<evidence type="ECO:0000256" key="7">
    <source>
        <dbReference type="PROSITE-ProRule" id="PRU01363"/>
    </source>
</evidence>
<dbReference type="SUPFAM" id="SSF47336">
    <property type="entry name" value="ACP-like"/>
    <property type="match status" value="2"/>
</dbReference>
<dbReference type="Gene3D" id="3.30.70.3290">
    <property type="match status" value="1"/>
</dbReference>
<dbReference type="InterPro" id="IPR016039">
    <property type="entry name" value="Thiolase-like"/>
</dbReference>
<dbReference type="InterPro" id="IPR030918">
    <property type="entry name" value="PT_fungal_PKS"/>
</dbReference>
<dbReference type="PROSITE" id="PS52004">
    <property type="entry name" value="KS3_2"/>
    <property type="match status" value="1"/>
</dbReference>
<dbReference type="InterPro" id="IPR006162">
    <property type="entry name" value="Ppantetheine_attach_site"/>
</dbReference>
<evidence type="ECO:0000256" key="1">
    <source>
        <dbReference type="ARBA" id="ARBA00001957"/>
    </source>
</evidence>
<dbReference type="InterPro" id="IPR049551">
    <property type="entry name" value="PKS_DH_C"/>
</dbReference>
<dbReference type="Pfam" id="PF00550">
    <property type="entry name" value="PP-binding"/>
    <property type="match status" value="2"/>
</dbReference>
<dbReference type="SUPFAM" id="SSF53474">
    <property type="entry name" value="alpha/beta-Hydrolases"/>
    <property type="match status" value="1"/>
</dbReference>
<keyword evidence="2" id="KW-0596">Phosphopantetheine</keyword>
<dbReference type="Pfam" id="PF00698">
    <property type="entry name" value="Acyl_transf_1"/>
    <property type="match status" value="1"/>
</dbReference>
<feature type="region of interest" description="Disordered" evidence="8">
    <location>
        <begin position="1746"/>
        <end position="1785"/>
    </location>
</feature>
<evidence type="ECO:0000259" key="10">
    <source>
        <dbReference type="PROSITE" id="PS52004"/>
    </source>
</evidence>
<dbReference type="EMBL" id="JH767573">
    <property type="protein sequence ID" value="EON65343.1"/>
    <property type="molecule type" value="Genomic_DNA"/>
</dbReference>
<sequence>MASTKIYLFGDQTHSFDAGLRRLYQQKENGPLTAFFEKVHFALRREIGQLPVAERQWFPAFTSVVDLLARHRELGNNPALEGALTCIHHLACFISHFGEGSRIYPAPVDSIAAGACIGLLAAAAISSAQTVIDLLPPAVEAVLVAFYTGLRTMETRDYIERAPSTANWCMVVAAPDEHMVSAAIEDYACAKCLSRSSRPYISAVSTSSLAISGPPRVLETMLQSSPFNAWRPLKLAIHAPYHASHLYQEADLDAILSMRHQAVLNSYTPKIPVISSVTGDRLSASNYGALLRCALREILLEPLRWNKIIEGCKNIAESINSDLWQIFPVASSVPNGLVSALQQGGKVEVEVDDCISSGSKRPSSRGSPTGRPEQSKIAIIGYSGRFPDAISPEHFWDLMYQGLDVHREVPKDRWNVETHVDPTGKRKNTSKVPYGCWIREPGLFDSRFFSLSPREADQSDPAQRLAITTAYEALEMAGIVPNRTPSTQRNRVGMFYGTTSDDWREINNGQNIDTYFIPGGNRAFVPGRINYHFKFSGPSISVDTACSSSFAAIHTACNALWRGECDTAVAGGTNILTNPDNHAGLDRGHFLSTTGNCKPFDDGADGYCRADAVGTVVLKRLEDAEADNDPIQGVILGALTNHSAEAVSITRPHAGAQAYIFDKVLNASGIDPTEVGYIEMHGTGTQAGDAVEMSSVLSVFAPDTRKRSSDQPLYLGSAKANVGHAESASGVTSLIKVLLMMQKNIVPPHVGIKTKINHGFPKDLEQRNVRIAMRPTPWTRNDGKKRRVFLNNFSAAGGNTALLLEDAPIAAAKEGADPRSTHVFAVTARSKNSLVNNIKAMSTYVGGCKEDELPKLAYTTTARRLHHNFRVMVSGNDFSSVKAALDAAAARDDFRPVPAAAPKVAFAFTGNGSQYIAMGKQLFDNFAQFRQDIQRFDSIGLAQGFPTIQPLIDGSCSNIDELGPIVTQLGATCMQMALARLWESWGVKPSVVVGHSLGEYAALNVAGVLSASDAIYLVGKRAQLLQERCTVGSHVMLAVKASASSISSFLDGKEAEVACINAPEETVVSGPSDVIDNVADKIASAGFKSTKLKVPYAFHSAQVEPILESFQDIADSVTFHGPSVPIISPLLGEVFTDANCFSGKYLARHCREPVDFLRGIEAAKSAKILNDSMMWLEIGSHPICVGMIKAIFGPKVTALASLRRNEDSWKILSGTLSALYLAGAEIDWNEYHRNFTACHKVLRLPAYAWDYKNHWLEYKNDFCLTKGDAPIAAVAPPAPEPTFSTTALQTLIEEHAEDDKATVLFESRLSDPGLVAVVQGHKVNGNRLCPSSLYADIGLTLGDYLLEKYRPNEKTRTAMDIAKMSIDKPLIAKDPDNQRYRVSATADWTTYTIAFNIFSVTPEGKKTVNHANCLVRFGDPKVWLAEWKRSEYLIKPRIQSLLKSVDDGQASRLKRAMAYKLFATFVEYDQKYRGMEEAVLDSANFEATARVKFQDTEKDGNYYLSPYRVDSLGHLSGFTMNANETIDTNVQVYLNHGWESMRCSGSFSSEKTYRTYVKMQPTEGTIYAGDVYIFDEDVIVAVFQGVKFQGVPRKLINTVLPPPNASKATPTPAANPPRTVTPTVPARQQKVQEPPAKKAKATTIAISPPKPAASSVMARALTIISEEVGVSLSELTNDAVFADLGVDSLLSLTISGRFREELDLDVESSIFTDCETVEALGKAIAPSNPEPQAPLDSVVLSPSRFSSGITTPADSDSDYALDDASSNTSIDEMEDEQPSKSDGTMAQMRRILSEEIGVTEDELTGSVELSDLGMDSLMALTVLGRLREELNLDLPSDLFAEHGSLDAIQASLGITPQPTARPAPQQAAARMERKVPTEPMPAATSILLQGSAKTSTKKLFLFPDGSGSSTSYMNLPKIGSDVALYGLNCPFMKTPEKLKGSLSELTAPYLAEVRRRQPKGPYYLGGWSAGGVCAYDAAQQLIAEGEEVARLILLDSPFPIGLEKLPPRLYKFFDSQGMFGTGNKAPPSWLLPHFLAFIESLDAYRAVPFTKGTAPKTHLIWARDGVCKNPTDPRPPPQDDDPKEMKWLLNNRTDFGPNGWDTLVGGSSNMVIESMSDANHFSMMEGSKAGELSTFIARSMT</sequence>
<feature type="region of interest" description="Disordered" evidence="8">
    <location>
        <begin position="352"/>
        <end position="374"/>
    </location>
</feature>
<dbReference type="OMA" id="FRATMQH"/>
<dbReference type="InterPro" id="IPR016035">
    <property type="entry name" value="Acyl_Trfase/lysoPLipase"/>
</dbReference>
<dbReference type="InterPro" id="IPR001031">
    <property type="entry name" value="Thioesterase"/>
</dbReference>
<feature type="compositionally biased region" description="Low complexity" evidence="8">
    <location>
        <begin position="356"/>
        <end position="372"/>
    </location>
</feature>
<dbReference type="FunFam" id="3.40.50.1820:FF:000116">
    <property type="entry name" value="Sterigmatocystin biosynthesis polyketide synthase"/>
    <property type="match status" value="1"/>
</dbReference>
<dbReference type="FunFam" id="3.10.129.110:FF:000001">
    <property type="entry name" value="Sterigmatocystin biosynthesis polyketide synthase"/>
    <property type="match status" value="1"/>
</dbReference>
<dbReference type="GO" id="GO:0031177">
    <property type="term" value="F:phosphopantetheine binding"/>
    <property type="evidence" value="ECO:0007669"/>
    <property type="project" value="InterPro"/>
</dbReference>
<dbReference type="GO" id="GO:0006633">
    <property type="term" value="P:fatty acid biosynthetic process"/>
    <property type="evidence" value="ECO:0007669"/>
    <property type="project" value="InterPro"/>
</dbReference>
<dbReference type="InterPro" id="IPR029058">
    <property type="entry name" value="AB_hydrolase_fold"/>
</dbReference>
<dbReference type="RefSeq" id="XP_007780660.1">
    <property type="nucleotide sequence ID" value="XM_007782470.1"/>
</dbReference>
<dbReference type="GO" id="GO:0004315">
    <property type="term" value="F:3-oxoacyl-[acyl-carrier-protein] synthase activity"/>
    <property type="evidence" value="ECO:0007669"/>
    <property type="project" value="InterPro"/>
</dbReference>
<reference evidence="13" key="1">
    <citation type="submission" date="2012-06" db="EMBL/GenBank/DDBJ databases">
        <title>The genome sequence of Coniosporium apollinis CBS 100218.</title>
        <authorList>
            <consortium name="The Broad Institute Genome Sequencing Platform"/>
            <person name="Cuomo C."/>
            <person name="Gorbushina A."/>
            <person name="Noack S."/>
            <person name="Walker B."/>
            <person name="Young S.K."/>
            <person name="Zeng Q."/>
            <person name="Gargeya S."/>
            <person name="Fitzgerald M."/>
            <person name="Haas B."/>
            <person name="Abouelleil A."/>
            <person name="Alvarado L."/>
            <person name="Arachchi H.M."/>
            <person name="Berlin A.M."/>
            <person name="Chapman S.B."/>
            <person name="Goldberg J."/>
            <person name="Griggs A."/>
            <person name="Gujja S."/>
            <person name="Hansen M."/>
            <person name="Howarth C."/>
            <person name="Imamovic A."/>
            <person name="Larimer J."/>
            <person name="McCowan C."/>
            <person name="Montmayeur A."/>
            <person name="Murphy C."/>
            <person name="Neiman D."/>
            <person name="Pearson M."/>
            <person name="Priest M."/>
            <person name="Roberts A."/>
            <person name="Saif S."/>
            <person name="Shea T."/>
            <person name="Sisk P."/>
            <person name="Sykes S."/>
            <person name="Wortman J."/>
            <person name="Nusbaum C."/>
            <person name="Birren B."/>
        </authorList>
    </citation>
    <scope>NUCLEOTIDE SEQUENCE [LARGE SCALE GENOMIC DNA]</scope>
    <source>
        <strain evidence="13">CBS 100218</strain>
    </source>
</reference>
<dbReference type="PROSITE" id="PS00606">
    <property type="entry name" value="KS3_1"/>
    <property type="match status" value="1"/>
</dbReference>
<dbReference type="FunFam" id="3.40.47.10:FF:000031">
    <property type="entry name" value="Sterigmatocystin biosynthesis polyketide synthase"/>
    <property type="match status" value="1"/>
</dbReference>
<keyword evidence="5" id="KW-0677">Repeat</keyword>
<dbReference type="SMART" id="SM00823">
    <property type="entry name" value="PKS_PP"/>
    <property type="match status" value="2"/>
</dbReference>
<dbReference type="Pfam" id="PF14765">
    <property type="entry name" value="PS-DH"/>
    <property type="match status" value="1"/>
</dbReference>
<dbReference type="OrthoDB" id="329835at2759"/>
<dbReference type="InterPro" id="IPR014043">
    <property type="entry name" value="Acyl_transferase_dom"/>
</dbReference>
<dbReference type="Gene3D" id="1.10.1200.10">
    <property type="entry name" value="ACP-like"/>
    <property type="match status" value="2"/>
</dbReference>